<dbReference type="InterPro" id="IPR036236">
    <property type="entry name" value="Znf_C2H2_sf"/>
</dbReference>
<dbReference type="PANTHER" id="PTHR47251">
    <property type="entry name" value="FINGER DOMAIN PROTEIN, PUTATIVE (AFU_ORTHOLOGUE AFUA_3G04180)-RELATED"/>
    <property type="match status" value="1"/>
</dbReference>
<name>A0A6A6X507_9PLEO</name>
<proteinExistence type="predicted"/>
<keyword evidence="4" id="KW-1185">Reference proteome</keyword>
<dbReference type="GO" id="GO:0008270">
    <property type="term" value="F:zinc ion binding"/>
    <property type="evidence" value="ECO:0007669"/>
    <property type="project" value="UniProtKB-KW"/>
</dbReference>
<keyword evidence="1" id="KW-0479">Metal-binding</keyword>
<dbReference type="AlphaFoldDB" id="A0A6A6X507"/>
<keyword evidence="1" id="KW-0863">Zinc-finger</keyword>
<gene>
    <name evidence="3" type="ORF">K505DRAFT_364021</name>
</gene>
<evidence type="ECO:0000259" key="2">
    <source>
        <dbReference type="PROSITE" id="PS50157"/>
    </source>
</evidence>
<protein>
    <recommendedName>
        <fullName evidence="2">C2H2-type domain-containing protein</fullName>
    </recommendedName>
</protein>
<dbReference type="InterPro" id="IPR013087">
    <property type="entry name" value="Znf_C2H2_type"/>
</dbReference>
<dbReference type="PANTHER" id="PTHR47251:SF1">
    <property type="entry name" value="FINGER DOMAIN PROTEIN, PUTATIVE (AFU_ORTHOLOGUE AFUA_3G04180)-RELATED"/>
    <property type="match status" value="1"/>
</dbReference>
<organism evidence="3 4">
    <name type="scientific">Melanomma pulvis-pyrius CBS 109.77</name>
    <dbReference type="NCBI Taxonomy" id="1314802"/>
    <lineage>
        <taxon>Eukaryota</taxon>
        <taxon>Fungi</taxon>
        <taxon>Dikarya</taxon>
        <taxon>Ascomycota</taxon>
        <taxon>Pezizomycotina</taxon>
        <taxon>Dothideomycetes</taxon>
        <taxon>Pleosporomycetidae</taxon>
        <taxon>Pleosporales</taxon>
        <taxon>Melanommataceae</taxon>
        <taxon>Melanomma</taxon>
    </lineage>
</organism>
<dbReference type="SUPFAM" id="SSF57667">
    <property type="entry name" value="beta-beta-alpha zinc fingers"/>
    <property type="match status" value="1"/>
</dbReference>
<reference evidence="3" key="1">
    <citation type="journal article" date="2020" name="Stud. Mycol.">
        <title>101 Dothideomycetes genomes: a test case for predicting lifestyles and emergence of pathogens.</title>
        <authorList>
            <person name="Haridas S."/>
            <person name="Albert R."/>
            <person name="Binder M."/>
            <person name="Bloem J."/>
            <person name="Labutti K."/>
            <person name="Salamov A."/>
            <person name="Andreopoulos B."/>
            <person name="Baker S."/>
            <person name="Barry K."/>
            <person name="Bills G."/>
            <person name="Bluhm B."/>
            <person name="Cannon C."/>
            <person name="Castanera R."/>
            <person name="Culley D."/>
            <person name="Daum C."/>
            <person name="Ezra D."/>
            <person name="Gonzalez J."/>
            <person name="Henrissat B."/>
            <person name="Kuo A."/>
            <person name="Liang C."/>
            <person name="Lipzen A."/>
            <person name="Lutzoni F."/>
            <person name="Magnuson J."/>
            <person name="Mondo S."/>
            <person name="Nolan M."/>
            <person name="Ohm R."/>
            <person name="Pangilinan J."/>
            <person name="Park H.-J."/>
            <person name="Ramirez L."/>
            <person name="Alfaro M."/>
            <person name="Sun H."/>
            <person name="Tritt A."/>
            <person name="Yoshinaga Y."/>
            <person name="Zwiers L.-H."/>
            <person name="Turgeon B."/>
            <person name="Goodwin S."/>
            <person name="Spatafora J."/>
            <person name="Crous P."/>
            <person name="Grigoriev I."/>
        </authorList>
    </citation>
    <scope>NUCLEOTIDE SEQUENCE</scope>
    <source>
        <strain evidence="3">CBS 109.77</strain>
    </source>
</reference>
<accession>A0A6A6X507</accession>
<feature type="domain" description="C2H2-type" evidence="2">
    <location>
        <begin position="41"/>
        <end position="70"/>
    </location>
</feature>
<dbReference type="PROSITE" id="PS00028">
    <property type="entry name" value="ZINC_FINGER_C2H2_1"/>
    <property type="match status" value="1"/>
</dbReference>
<evidence type="ECO:0000313" key="3">
    <source>
        <dbReference type="EMBL" id="KAF2791205.1"/>
    </source>
</evidence>
<sequence>MRLSRNRTSEVTSSYPQAIHSHTTPHYLFKNVAAPNAVKLFNCKICDKGYPRQTEYENHLRSYDHNHRQRLAEMKKITAANDSDNTRSSKRGLEEMRSIPVDGPGAKTGLGRGFKRIGVDTTSGASGPGVGFRKVGVTVPSSDAPSGFKKVGVTTAAPSAPLGFKRIGVEAAGSGSHPVAVTNTVSEPVQPALAPDEPVISPPAPATNGNPLSEGEIKAHMITSDEADGVLLKGLDEEERKVEDEVKEREDVVMGEDDEEESITWEEYDFRKPTGCDHANCPGCQTIGVMDEGWVVVRES</sequence>
<dbReference type="PROSITE" id="PS50157">
    <property type="entry name" value="ZINC_FINGER_C2H2_2"/>
    <property type="match status" value="1"/>
</dbReference>
<keyword evidence="1" id="KW-0862">Zinc</keyword>
<dbReference type="OrthoDB" id="4822at2759"/>
<dbReference type="EMBL" id="MU002031">
    <property type="protein sequence ID" value="KAF2791205.1"/>
    <property type="molecule type" value="Genomic_DNA"/>
</dbReference>
<evidence type="ECO:0000313" key="4">
    <source>
        <dbReference type="Proteomes" id="UP000799757"/>
    </source>
</evidence>
<dbReference type="Proteomes" id="UP000799757">
    <property type="component" value="Unassembled WGS sequence"/>
</dbReference>
<evidence type="ECO:0000256" key="1">
    <source>
        <dbReference type="PROSITE-ProRule" id="PRU00042"/>
    </source>
</evidence>